<evidence type="ECO:0000313" key="3">
    <source>
        <dbReference type="Proteomes" id="UP000191931"/>
    </source>
</evidence>
<dbReference type="SUPFAM" id="SSF81665">
    <property type="entry name" value="Calcium ATPase, transmembrane domain M"/>
    <property type="match status" value="1"/>
</dbReference>
<gene>
    <name evidence="2" type="ORF">MTBBW1_750018</name>
</gene>
<dbReference type="EMBL" id="FWEV01000320">
    <property type="protein sequence ID" value="SLM32497.1"/>
    <property type="molecule type" value="Genomic_DNA"/>
</dbReference>
<protein>
    <submittedName>
        <fullName evidence="2">Uncharacterized protein</fullName>
    </submittedName>
</protein>
<keyword evidence="1" id="KW-0472">Membrane</keyword>
<organism evidence="2 3">
    <name type="scientific">Desulfamplus magnetovallimortis</name>
    <dbReference type="NCBI Taxonomy" id="1246637"/>
    <lineage>
        <taxon>Bacteria</taxon>
        <taxon>Pseudomonadati</taxon>
        <taxon>Thermodesulfobacteriota</taxon>
        <taxon>Desulfobacteria</taxon>
        <taxon>Desulfobacterales</taxon>
        <taxon>Desulfobacteraceae</taxon>
        <taxon>Desulfamplus</taxon>
    </lineage>
</organism>
<proteinExistence type="predicted"/>
<dbReference type="Gene3D" id="1.20.1110.10">
    <property type="entry name" value="Calcium-transporting ATPase, transmembrane domain"/>
    <property type="match status" value="1"/>
</dbReference>
<keyword evidence="3" id="KW-1185">Reference proteome</keyword>
<dbReference type="AlphaFoldDB" id="A0A1W1HJ10"/>
<dbReference type="InterPro" id="IPR023298">
    <property type="entry name" value="ATPase_P-typ_TM_dom_sf"/>
</dbReference>
<keyword evidence="1" id="KW-0812">Transmembrane</keyword>
<dbReference type="STRING" id="1246637.MTBBW1_750018"/>
<reference evidence="2 3" key="1">
    <citation type="submission" date="2017-03" db="EMBL/GenBank/DDBJ databases">
        <authorList>
            <person name="Afonso C.L."/>
            <person name="Miller P.J."/>
            <person name="Scott M.A."/>
            <person name="Spackman E."/>
            <person name="Goraichik I."/>
            <person name="Dimitrov K.M."/>
            <person name="Suarez D.L."/>
            <person name="Swayne D.E."/>
        </authorList>
    </citation>
    <scope>NUCLEOTIDE SEQUENCE [LARGE SCALE GENOMIC DNA]</scope>
    <source>
        <strain evidence="2">PRJEB14757</strain>
    </source>
</reference>
<feature type="transmembrane region" description="Helical" evidence="1">
    <location>
        <begin position="28"/>
        <end position="48"/>
    </location>
</feature>
<dbReference type="Proteomes" id="UP000191931">
    <property type="component" value="Unassembled WGS sequence"/>
</dbReference>
<evidence type="ECO:0000256" key="1">
    <source>
        <dbReference type="SAM" id="Phobius"/>
    </source>
</evidence>
<evidence type="ECO:0000313" key="2">
    <source>
        <dbReference type="EMBL" id="SLM32497.1"/>
    </source>
</evidence>
<name>A0A1W1HJ10_9BACT</name>
<accession>A0A1W1HJ10</accession>
<keyword evidence="1" id="KW-1133">Transmembrane helix</keyword>
<sequence>MSILVIQVVMTYAGGVILRTHGLLFNEWLLILSLAFLIIPLNLLRKVIRRSLVDKR</sequence>